<feature type="domain" description="Superoxide dismutase copper/zinc binding" evidence="2">
    <location>
        <begin position="34"/>
        <end position="160"/>
    </location>
</feature>
<dbReference type="Gene3D" id="2.60.40.200">
    <property type="entry name" value="Superoxide dismutase, copper/zinc binding domain"/>
    <property type="match status" value="1"/>
</dbReference>
<dbReference type="RefSeq" id="WP_231061705.1">
    <property type="nucleotide sequence ID" value="NZ_JAJNOR010000001.1"/>
</dbReference>
<organism evidence="3 4">
    <name type="scientific">Lientehia hominis</name>
    <dbReference type="NCBI Taxonomy" id="2897778"/>
    <lineage>
        <taxon>Bacteria</taxon>
        <taxon>Bacillati</taxon>
        <taxon>Bacillota</taxon>
        <taxon>Clostridia</taxon>
        <taxon>Lachnospirales</taxon>
        <taxon>Lachnospiraceae</taxon>
        <taxon>Lientehia</taxon>
    </lineage>
</organism>
<dbReference type="AlphaFoldDB" id="A0AAP2RHK0"/>
<protein>
    <submittedName>
        <fullName evidence="3">Superoxide dismutase family protein</fullName>
    </submittedName>
</protein>
<reference evidence="3 4" key="1">
    <citation type="submission" date="2021-11" db="EMBL/GenBank/DDBJ databases">
        <title>Lacrimispora sp. nov. NSJ-141 isolated from human feces.</title>
        <authorList>
            <person name="Abdugheni R."/>
        </authorList>
    </citation>
    <scope>NUCLEOTIDE SEQUENCE [LARGE SCALE GENOMIC DNA]</scope>
    <source>
        <strain evidence="3 4">NSJ-141</strain>
    </source>
</reference>
<dbReference type="GO" id="GO:0006801">
    <property type="term" value="P:superoxide metabolic process"/>
    <property type="evidence" value="ECO:0007669"/>
    <property type="project" value="InterPro"/>
</dbReference>
<accession>A0AAP2RHK0</accession>
<dbReference type="GO" id="GO:0005507">
    <property type="term" value="F:copper ion binding"/>
    <property type="evidence" value="ECO:0007669"/>
    <property type="project" value="InterPro"/>
</dbReference>
<dbReference type="InterPro" id="IPR024134">
    <property type="entry name" value="SOD_Cu/Zn_/chaperone"/>
</dbReference>
<evidence type="ECO:0000313" key="3">
    <source>
        <dbReference type="EMBL" id="MCD2491795.1"/>
    </source>
</evidence>
<gene>
    <name evidence="3" type="ORF">LQE92_04045</name>
</gene>
<dbReference type="InterPro" id="IPR001424">
    <property type="entry name" value="SOD_Cu_Zn_dom"/>
</dbReference>
<evidence type="ECO:0000313" key="4">
    <source>
        <dbReference type="Proteomes" id="UP001299265"/>
    </source>
</evidence>
<dbReference type="SUPFAM" id="SSF49329">
    <property type="entry name" value="Cu,Zn superoxide dismutase-like"/>
    <property type="match status" value="1"/>
</dbReference>
<comment type="caution">
    <text evidence="3">The sequence shown here is derived from an EMBL/GenBank/DDBJ whole genome shotgun (WGS) entry which is preliminary data.</text>
</comment>
<dbReference type="Proteomes" id="UP001299265">
    <property type="component" value="Unassembled WGS sequence"/>
</dbReference>
<dbReference type="PANTHER" id="PTHR10003">
    <property type="entry name" value="SUPEROXIDE DISMUTASE CU-ZN -RELATED"/>
    <property type="match status" value="1"/>
</dbReference>
<keyword evidence="4" id="KW-1185">Reference proteome</keyword>
<dbReference type="EMBL" id="JAJNOR010000001">
    <property type="protein sequence ID" value="MCD2491795.1"/>
    <property type="molecule type" value="Genomic_DNA"/>
</dbReference>
<name>A0AAP2RHK0_9FIRM</name>
<evidence type="ECO:0000256" key="1">
    <source>
        <dbReference type="ARBA" id="ARBA00010457"/>
    </source>
</evidence>
<proteinExistence type="inferred from homology"/>
<sequence length="165" mass="18243">MRTELNDAFDTILRMTPVSHSDIYGSDEYPDIHGTVYFYPFWDGTLVVVEAAGLPFTDHACTEGIFGFHIHEGDSCQGSQEEPFSETGNHYAPEGCQHPYHAGDLPPLFGNNGYALSMFYTNRFQPDEIIGRTVIIHDHPDDFHTQPSGDSGAKMACGEIVGDLV</sequence>
<comment type="similarity">
    <text evidence="1">Belongs to the Cu-Zn superoxide dismutase family.</text>
</comment>
<dbReference type="Pfam" id="PF00080">
    <property type="entry name" value="Sod_Cu"/>
    <property type="match status" value="1"/>
</dbReference>
<evidence type="ECO:0000259" key="2">
    <source>
        <dbReference type="Pfam" id="PF00080"/>
    </source>
</evidence>
<dbReference type="InterPro" id="IPR036423">
    <property type="entry name" value="SOD-like_Cu/Zn_dom_sf"/>
</dbReference>